<dbReference type="EMBL" id="LXQA011069792">
    <property type="protein sequence ID" value="MCI83550.1"/>
    <property type="molecule type" value="Genomic_DNA"/>
</dbReference>
<keyword evidence="3" id="KW-1185">Reference proteome</keyword>
<evidence type="ECO:0000313" key="3">
    <source>
        <dbReference type="Proteomes" id="UP000265520"/>
    </source>
</evidence>
<feature type="chain" id="PRO_5017299567" evidence="1">
    <location>
        <begin position="25"/>
        <end position="40"/>
    </location>
</feature>
<evidence type="ECO:0000313" key="2">
    <source>
        <dbReference type="EMBL" id="MCI83550.1"/>
    </source>
</evidence>
<accession>A0A392VAP3</accession>
<evidence type="ECO:0000256" key="1">
    <source>
        <dbReference type="SAM" id="SignalP"/>
    </source>
</evidence>
<keyword evidence="1" id="KW-0732">Signal</keyword>
<reference evidence="2 3" key="1">
    <citation type="journal article" date="2018" name="Front. Plant Sci.">
        <title>Red Clover (Trifolium pratense) and Zigzag Clover (T. medium) - A Picture of Genomic Similarities and Differences.</title>
        <authorList>
            <person name="Dluhosova J."/>
            <person name="Istvanek J."/>
            <person name="Nedelnik J."/>
            <person name="Repkova J."/>
        </authorList>
    </citation>
    <scope>NUCLEOTIDE SEQUENCE [LARGE SCALE GENOMIC DNA]</scope>
    <source>
        <strain evidence="3">cv. 10/8</strain>
        <tissue evidence="2">Leaf</tissue>
    </source>
</reference>
<feature type="non-terminal residue" evidence="2">
    <location>
        <position position="40"/>
    </location>
</feature>
<name>A0A392VAP3_9FABA</name>
<dbReference type="Proteomes" id="UP000265520">
    <property type="component" value="Unassembled WGS sequence"/>
</dbReference>
<comment type="caution">
    <text evidence="2">The sequence shown here is derived from an EMBL/GenBank/DDBJ whole genome shotgun (WGS) entry which is preliminary data.</text>
</comment>
<sequence>MRWLKCTALHQISILCLALTLASAGSSLDSFGSGRVMLIP</sequence>
<proteinExistence type="predicted"/>
<organism evidence="2 3">
    <name type="scientific">Trifolium medium</name>
    <dbReference type="NCBI Taxonomy" id="97028"/>
    <lineage>
        <taxon>Eukaryota</taxon>
        <taxon>Viridiplantae</taxon>
        <taxon>Streptophyta</taxon>
        <taxon>Embryophyta</taxon>
        <taxon>Tracheophyta</taxon>
        <taxon>Spermatophyta</taxon>
        <taxon>Magnoliopsida</taxon>
        <taxon>eudicotyledons</taxon>
        <taxon>Gunneridae</taxon>
        <taxon>Pentapetalae</taxon>
        <taxon>rosids</taxon>
        <taxon>fabids</taxon>
        <taxon>Fabales</taxon>
        <taxon>Fabaceae</taxon>
        <taxon>Papilionoideae</taxon>
        <taxon>50 kb inversion clade</taxon>
        <taxon>NPAAA clade</taxon>
        <taxon>Hologalegina</taxon>
        <taxon>IRL clade</taxon>
        <taxon>Trifolieae</taxon>
        <taxon>Trifolium</taxon>
    </lineage>
</organism>
<dbReference type="AlphaFoldDB" id="A0A392VAP3"/>
<feature type="signal peptide" evidence="1">
    <location>
        <begin position="1"/>
        <end position="24"/>
    </location>
</feature>
<protein>
    <submittedName>
        <fullName evidence="2">Uncharacterized protein</fullName>
    </submittedName>
</protein>